<comment type="similarity">
    <text evidence="10">Belongs to the protein kinase superfamily.</text>
</comment>
<dbReference type="Pfam" id="PF00069">
    <property type="entry name" value="Pkinase"/>
    <property type="match status" value="1"/>
</dbReference>
<dbReference type="PROSITE" id="PS50011">
    <property type="entry name" value="PROTEIN_KINASE_DOM"/>
    <property type="match status" value="1"/>
</dbReference>
<dbReference type="PROSITE" id="PS00108">
    <property type="entry name" value="PROTEIN_KINASE_ST"/>
    <property type="match status" value="1"/>
</dbReference>
<dbReference type="InterPro" id="IPR000719">
    <property type="entry name" value="Prot_kinase_dom"/>
</dbReference>
<dbReference type="EC" id="2.7.11.11" evidence="1"/>
<gene>
    <name evidence="14" type="primary">PKA4</name>
    <name evidence="14" type="ORF">QQZ08_009562</name>
</gene>
<evidence type="ECO:0000259" key="12">
    <source>
        <dbReference type="PROSITE" id="PS50011"/>
    </source>
</evidence>
<evidence type="ECO:0000256" key="1">
    <source>
        <dbReference type="ARBA" id="ARBA00012444"/>
    </source>
</evidence>
<evidence type="ECO:0000256" key="7">
    <source>
        <dbReference type="ARBA" id="ARBA00047292"/>
    </source>
</evidence>
<dbReference type="CDD" id="cd05580">
    <property type="entry name" value="STKc_PKA_like"/>
    <property type="match status" value="1"/>
</dbReference>
<name>A0ABR1HMA7_9HYPO</name>
<sequence>MAATVAHQQATNLQSPGIAAPSLPHDAASVSAAANAGSQLVANAADSSQHPTPLPPTRKFQLSDFRRVRTLGTGTFARVCLVRPAASAHIPLDHQLNPEVYALKILRKPEVVRLKQIDHVRHERAILADIAGHPFITRLLASFADHDSLYMLLDYVPGGELFTYLRKLRRFDEPVARFYAAEIVLVLEFLHEQQAGVAYRDLKPENLLLDKDGHIKLVDFGFAKRLGNREDNHPVETYTLCGTPEYLAPEVIQNKGHTGAVDWWALGILMYEFLTGYPPFWHQNPIEIYKQILEKPVVFPQDPPLSADAQDIILSLCTVDRSRRLGNISGGAARVKAHAFFRETNWDDMINRRHKGPIIPPVRYPGDAQCFDVYPEDDGRREPYSQEMAQKYDPYFADF</sequence>
<evidence type="ECO:0000256" key="11">
    <source>
        <dbReference type="SAM" id="MobiDB-lite"/>
    </source>
</evidence>
<evidence type="ECO:0000256" key="3">
    <source>
        <dbReference type="ARBA" id="ARBA00022679"/>
    </source>
</evidence>
<keyword evidence="3 14" id="KW-0808">Transferase</keyword>
<evidence type="ECO:0000256" key="5">
    <source>
        <dbReference type="ARBA" id="ARBA00022777"/>
    </source>
</evidence>
<dbReference type="Proteomes" id="UP001498421">
    <property type="component" value="Unassembled WGS sequence"/>
</dbReference>
<keyword evidence="6 9" id="KW-0067">ATP-binding</keyword>
<feature type="domain" description="Protein kinase" evidence="12">
    <location>
        <begin position="65"/>
        <end position="341"/>
    </location>
</feature>
<comment type="catalytic activity">
    <reaction evidence="8">
        <text>L-seryl-[protein] + ATP = O-phospho-L-seryl-[protein] + ADP + H(+)</text>
        <dbReference type="Rhea" id="RHEA:17989"/>
        <dbReference type="Rhea" id="RHEA-COMP:9863"/>
        <dbReference type="Rhea" id="RHEA-COMP:11604"/>
        <dbReference type="ChEBI" id="CHEBI:15378"/>
        <dbReference type="ChEBI" id="CHEBI:29999"/>
        <dbReference type="ChEBI" id="CHEBI:30616"/>
        <dbReference type="ChEBI" id="CHEBI:83421"/>
        <dbReference type="ChEBI" id="CHEBI:456216"/>
        <dbReference type="EC" id="2.7.11.11"/>
    </reaction>
</comment>
<evidence type="ECO:0000313" key="14">
    <source>
        <dbReference type="EMBL" id="KAK7422340.1"/>
    </source>
</evidence>
<comment type="catalytic activity">
    <reaction evidence="7">
        <text>L-threonyl-[protein] + ATP = O-phospho-L-threonyl-[protein] + ADP + H(+)</text>
        <dbReference type="Rhea" id="RHEA:46608"/>
        <dbReference type="Rhea" id="RHEA-COMP:11060"/>
        <dbReference type="Rhea" id="RHEA-COMP:11605"/>
        <dbReference type="ChEBI" id="CHEBI:15378"/>
        <dbReference type="ChEBI" id="CHEBI:30013"/>
        <dbReference type="ChEBI" id="CHEBI:30616"/>
        <dbReference type="ChEBI" id="CHEBI:61977"/>
        <dbReference type="ChEBI" id="CHEBI:456216"/>
        <dbReference type="EC" id="2.7.11.11"/>
    </reaction>
</comment>
<dbReference type="PROSITE" id="PS51285">
    <property type="entry name" value="AGC_KINASE_CTER"/>
    <property type="match status" value="1"/>
</dbReference>
<feature type="region of interest" description="Disordered" evidence="11">
    <location>
        <begin position="1"/>
        <end position="20"/>
    </location>
</feature>
<keyword evidence="2 10" id="KW-0723">Serine/threonine-protein kinase</keyword>
<protein>
    <recommendedName>
        <fullName evidence="1">cAMP-dependent protein kinase</fullName>
        <ecNumber evidence="1">2.7.11.11</ecNumber>
    </recommendedName>
</protein>
<evidence type="ECO:0000313" key="15">
    <source>
        <dbReference type="Proteomes" id="UP001498421"/>
    </source>
</evidence>
<feature type="domain" description="AGC-kinase C-terminal" evidence="13">
    <location>
        <begin position="342"/>
        <end position="399"/>
    </location>
</feature>
<dbReference type="SMART" id="SM00133">
    <property type="entry name" value="S_TK_X"/>
    <property type="match status" value="1"/>
</dbReference>
<keyword evidence="4 9" id="KW-0547">Nucleotide-binding</keyword>
<dbReference type="SUPFAM" id="SSF56112">
    <property type="entry name" value="Protein kinase-like (PK-like)"/>
    <property type="match status" value="1"/>
</dbReference>
<dbReference type="InterPro" id="IPR017441">
    <property type="entry name" value="Protein_kinase_ATP_BS"/>
</dbReference>
<feature type="compositionally biased region" description="Polar residues" evidence="11">
    <location>
        <begin position="1"/>
        <end position="15"/>
    </location>
</feature>
<dbReference type="Gene3D" id="3.30.200.20">
    <property type="entry name" value="Phosphorylase Kinase, domain 1"/>
    <property type="match status" value="1"/>
</dbReference>
<comment type="caution">
    <text evidence="14">The sequence shown here is derived from an EMBL/GenBank/DDBJ whole genome shotgun (WGS) entry which is preliminary data.</text>
</comment>
<evidence type="ECO:0000256" key="2">
    <source>
        <dbReference type="ARBA" id="ARBA00022527"/>
    </source>
</evidence>
<dbReference type="InterPro" id="IPR008271">
    <property type="entry name" value="Ser/Thr_kinase_AS"/>
</dbReference>
<evidence type="ECO:0000256" key="4">
    <source>
        <dbReference type="ARBA" id="ARBA00022741"/>
    </source>
</evidence>
<reference evidence="14 15" key="1">
    <citation type="journal article" date="2025" name="Microbiol. Resour. Announc.">
        <title>Draft genome sequences for Neonectria magnoliae and Neonectria punicea, canker pathogens of Liriodendron tulipifera and Acer saccharum in West Virginia.</title>
        <authorList>
            <person name="Petronek H.M."/>
            <person name="Kasson M.T."/>
            <person name="Metheny A.M."/>
            <person name="Stauder C.M."/>
            <person name="Lovett B."/>
            <person name="Lynch S.C."/>
            <person name="Garnas J.R."/>
            <person name="Kasson L.R."/>
            <person name="Stajich J.E."/>
        </authorList>
    </citation>
    <scope>NUCLEOTIDE SEQUENCE [LARGE SCALE GENOMIC DNA]</scope>
    <source>
        <strain evidence="14 15">NRRL 64651</strain>
    </source>
</reference>
<dbReference type="InterPro" id="IPR000961">
    <property type="entry name" value="AGC-kinase_C"/>
</dbReference>
<evidence type="ECO:0000256" key="8">
    <source>
        <dbReference type="ARBA" id="ARBA00047454"/>
    </source>
</evidence>
<dbReference type="Gene3D" id="1.10.510.10">
    <property type="entry name" value="Transferase(Phosphotransferase) domain 1"/>
    <property type="match status" value="1"/>
</dbReference>
<evidence type="ECO:0000256" key="6">
    <source>
        <dbReference type="ARBA" id="ARBA00022840"/>
    </source>
</evidence>
<dbReference type="SMART" id="SM00220">
    <property type="entry name" value="S_TKc"/>
    <property type="match status" value="1"/>
</dbReference>
<dbReference type="InterPro" id="IPR011009">
    <property type="entry name" value="Kinase-like_dom_sf"/>
</dbReference>
<evidence type="ECO:0000256" key="10">
    <source>
        <dbReference type="RuleBase" id="RU000304"/>
    </source>
</evidence>
<dbReference type="PANTHER" id="PTHR24353">
    <property type="entry name" value="CYCLIC NUCLEOTIDE-DEPENDENT PROTEIN KINASE"/>
    <property type="match status" value="1"/>
</dbReference>
<dbReference type="GO" id="GO:0004674">
    <property type="term" value="F:protein serine/threonine kinase activity"/>
    <property type="evidence" value="ECO:0007669"/>
    <property type="project" value="UniProtKB-EC"/>
</dbReference>
<proteinExistence type="inferred from homology"/>
<keyword evidence="15" id="KW-1185">Reference proteome</keyword>
<accession>A0ABR1HMA7</accession>
<feature type="binding site" evidence="9">
    <location>
        <position position="104"/>
    </location>
    <ligand>
        <name>ATP</name>
        <dbReference type="ChEBI" id="CHEBI:30616"/>
    </ligand>
</feature>
<evidence type="ECO:0000256" key="9">
    <source>
        <dbReference type="PROSITE-ProRule" id="PRU10141"/>
    </source>
</evidence>
<evidence type="ECO:0000259" key="13">
    <source>
        <dbReference type="PROSITE" id="PS51285"/>
    </source>
</evidence>
<dbReference type="PROSITE" id="PS00107">
    <property type="entry name" value="PROTEIN_KINASE_ATP"/>
    <property type="match status" value="1"/>
</dbReference>
<keyword evidence="5" id="KW-0418">Kinase</keyword>
<organism evidence="14 15">
    <name type="scientific">Neonectria magnoliae</name>
    <dbReference type="NCBI Taxonomy" id="2732573"/>
    <lineage>
        <taxon>Eukaryota</taxon>
        <taxon>Fungi</taxon>
        <taxon>Dikarya</taxon>
        <taxon>Ascomycota</taxon>
        <taxon>Pezizomycotina</taxon>
        <taxon>Sordariomycetes</taxon>
        <taxon>Hypocreomycetidae</taxon>
        <taxon>Hypocreales</taxon>
        <taxon>Nectriaceae</taxon>
        <taxon>Neonectria</taxon>
    </lineage>
</organism>
<dbReference type="PANTHER" id="PTHR24353:SF37">
    <property type="entry name" value="CAMP-DEPENDENT PROTEIN KINASE CATALYTIC SUBUNIT PRKX"/>
    <property type="match status" value="1"/>
</dbReference>
<dbReference type="EMBL" id="JAZAVK010000110">
    <property type="protein sequence ID" value="KAK7422340.1"/>
    <property type="molecule type" value="Genomic_DNA"/>
</dbReference>